<protein>
    <submittedName>
        <fullName evidence="2">Uncharacterized protein</fullName>
    </submittedName>
</protein>
<feature type="transmembrane region" description="Helical" evidence="1">
    <location>
        <begin position="100"/>
        <end position="125"/>
    </location>
</feature>
<evidence type="ECO:0000256" key="1">
    <source>
        <dbReference type="SAM" id="Phobius"/>
    </source>
</evidence>
<dbReference type="Proteomes" id="UP000613768">
    <property type="component" value="Unassembled WGS sequence"/>
</dbReference>
<dbReference type="RefSeq" id="WP_192031224.1">
    <property type="nucleotide sequence ID" value="NZ_JACYTR010000065.1"/>
</dbReference>
<reference evidence="2 3" key="1">
    <citation type="submission" date="2020-09" db="EMBL/GenBank/DDBJ databases">
        <title>Pseudoxanthomonas sp. CAU 1598 isolated from sand of Yaerae Beach.</title>
        <authorList>
            <person name="Kim W."/>
        </authorList>
    </citation>
    <scope>NUCLEOTIDE SEQUENCE [LARGE SCALE GENOMIC DNA]</scope>
    <source>
        <strain evidence="2 3">CAU 1598</strain>
    </source>
</reference>
<organism evidence="2 3">
    <name type="scientific">Pseudomarimonas arenosa</name>
    <dbReference type="NCBI Taxonomy" id="2774145"/>
    <lineage>
        <taxon>Bacteria</taxon>
        <taxon>Pseudomonadati</taxon>
        <taxon>Pseudomonadota</taxon>
        <taxon>Gammaproteobacteria</taxon>
        <taxon>Lysobacterales</taxon>
        <taxon>Lysobacteraceae</taxon>
        <taxon>Pseudomarimonas</taxon>
    </lineage>
</organism>
<feature type="transmembrane region" description="Helical" evidence="1">
    <location>
        <begin position="69"/>
        <end position="88"/>
    </location>
</feature>
<dbReference type="AlphaFoldDB" id="A0AAW3ZPC1"/>
<evidence type="ECO:0000313" key="2">
    <source>
        <dbReference type="EMBL" id="MBD8527803.1"/>
    </source>
</evidence>
<keyword evidence="1" id="KW-0472">Membrane</keyword>
<comment type="caution">
    <text evidence="2">The sequence shown here is derived from an EMBL/GenBank/DDBJ whole genome shotgun (WGS) entry which is preliminary data.</text>
</comment>
<sequence>MIGALKRSQPEVLILAGLPVLAAGIWGAARQRLNAAEAWAVSLYASAQAIFVVTLLGLLQQILGLSFPMWISSGIAALAWCWTVSGAARPGAARRVLYPLWALLLALWLFCALFLSFAALVVMSLGA</sequence>
<feature type="transmembrane region" description="Helical" evidence="1">
    <location>
        <begin position="41"/>
        <end position="63"/>
    </location>
</feature>
<evidence type="ECO:0000313" key="3">
    <source>
        <dbReference type="Proteomes" id="UP000613768"/>
    </source>
</evidence>
<gene>
    <name evidence="2" type="ORF">IFO71_18810</name>
</gene>
<keyword evidence="3" id="KW-1185">Reference proteome</keyword>
<accession>A0AAW3ZPC1</accession>
<feature type="transmembrane region" description="Helical" evidence="1">
    <location>
        <begin position="12"/>
        <end position="29"/>
    </location>
</feature>
<keyword evidence="1" id="KW-1133">Transmembrane helix</keyword>
<keyword evidence="1" id="KW-0812">Transmembrane</keyword>
<proteinExistence type="predicted"/>
<dbReference type="EMBL" id="JACYTR010000065">
    <property type="protein sequence ID" value="MBD8527803.1"/>
    <property type="molecule type" value="Genomic_DNA"/>
</dbReference>
<name>A0AAW3ZPC1_9GAMM</name>